<dbReference type="InterPro" id="IPR008266">
    <property type="entry name" value="Tyr_kinase_AS"/>
</dbReference>
<accession>A0A8U0TKX7</accession>
<dbReference type="InterPro" id="IPR015116">
    <property type="entry name" value="Cdc42-bd-like"/>
</dbReference>
<keyword evidence="25 40" id="KW-0067">ATP-binding</keyword>
<dbReference type="SMART" id="SM00219">
    <property type="entry name" value="TyrKc"/>
    <property type="match status" value="1"/>
</dbReference>
<evidence type="ECO:0000256" key="11">
    <source>
        <dbReference type="ARBA" id="ARBA00012513"/>
    </source>
</evidence>
<evidence type="ECO:0000256" key="18">
    <source>
        <dbReference type="ARBA" id="ARBA00022583"/>
    </source>
</evidence>
<keyword evidence="32" id="KW-0539">Nucleus</keyword>
<dbReference type="InterPro" id="IPR017441">
    <property type="entry name" value="Protein_kinase_ATP_BS"/>
</dbReference>
<dbReference type="InterPro" id="IPR055175">
    <property type="entry name" value="ACK/TNK-like_SAM"/>
</dbReference>
<evidence type="ECO:0000256" key="39">
    <source>
        <dbReference type="PROSITE-ProRule" id="PRU00192"/>
    </source>
</evidence>
<evidence type="ECO:0000256" key="30">
    <source>
        <dbReference type="ARBA" id="ARBA00023137"/>
    </source>
</evidence>
<name>A0A8U0TKX7_SALNM</name>
<evidence type="ECO:0000256" key="21">
    <source>
        <dbReference type="ARBA" id="ARBA00022723"/>
    </source>
</evidence>
<dbReference type="PROSITE" id="PS00107">
    <property type="entry name" value="PROTEIN_KINASE_ATP"/>
    <property type="match status" value="1"/>
</dbReference>
<evidence type="ECO:0000256" key="32">
    <source>
        <dbReference type="ARBA" id="ARBA00023242"/>
    </source>
</evidence>
<dbReference type="GO" id="GO:0005768">
    <property type="term" value="C:endosome"/>
    <property type="evidence" value="ECO:0007669"/>
    <property type="project" value="UniProtKB-SubCell"/>
</dbReference>
<feature type="region of interest" description="Disordered" evidence="41">
    <location>
        <begin position="107"/>
        <end position="133"/>
    </location>
</feature>
<dbReference type="InterPro" id="IPR011009">
    <property type="entry name" value="Kinase-like_dom_sf"/>
</dbReference>
<dbReference type="PROSITE" id="PS50002">
    <property type="entry name" value="SH3"/>
    <property type="match status" value="1"/>
</dbReference>
<keyword evidence="23" id="KW-0967">Endosome</keyword>
<evidence type="ECO:0000256" key="22">
    <source>
        <dbReference type="ARBA" id="ARBA00022741"/>
    </source>
</evidence>
<keyword evidence="15" id="KW-0963">Cytoplasm</keyword>
<keyword evidence="27" id="KW-0832">Ubl conjugation</keyword>
<keyword evidence="18" id="KW-0254">Endocytosis</keyword>
<keyword evidence="28" id="KW-0965">Cell junction</keyword>
<dbReference type="Pfam" id="PF07714">
    <property type="entry name" value="PK_Tyr_Ser-Thr"/>
    <property type="match status" value="1"/>
</dbReference>
<evidence type="ECO:0000256" key="13">
    <source>
        <dbReference type="ARBA" id="ARBA00022475"/>
    </source>
</evidence>
<evidence type="ECO:0000256" key="1">
    <source>
        <dbReference type="ARBA" id="ARBA00001946"/>
    </source>
</evidence>
<dbReference type="AlphaFoldDB" id="A0A8U0TKX7"/>
<dbReference type="GO" id="GO:0005912">
    <property type="term" value="C:adherens junction"/>
    <property type="evidence" value="ECO:0007669"/>
    <property type="project" value="UniProtKB-SubCell"/>
</dbReference>
<dbReference type="InterPro" id="IPR050198">
    <property type="entry name" value="Non-receptor_tyrosine_kinases"/>
</dbReference>
<keyword evidence="13" id="KW-1003">Cell membrane</keyword>
<keyword evidence="21" id="KW-0479">Metal-binding</keyword>
<dbReference type="PROSITE" id="PS00109">
    <property type="entry name" value="PROTEIN_KINASE_TYR"/>
    <property type="match status" value="1"/>
</dbReference>
<comment type="catalytic activity">
    <reaction evidence="34">
        <text>L-threonyl-[protein] + ATP = O-phospho-L-threonyl-[protein] + ADP + H(+)</text>
        <dbReference type="Rhea" id="RHEA:46608"/>
        <dbReference type="Rhea" id="RHEA-COMP:11060"/>
        <dbReference type="Rhea" id="RHEA-COMP:11605"/>
        <dbReference type="ChEBI" id="CHEBI:15378"/>
        <dbReference type="ChEBI" id="CHEBI:30013"/>
        <dbReference type="ChEBI" id="CHEBI:30616"/>
        <dbReference type="ChEBI" id="CHEBI:61977"/>
        <dbReference type="ChEBI" id="CHEBI:456216"/>
        <dbReference type="EC" id="2.7.11.1"/>
    </reaction>
</comment>
<dbReference type="Gene3D" id="3.30.200.20">
    <property type="entry name" value="Phosphorylase Kinase, domain 1"/>
    <property type="match status" value="1"/>
</dbReference>
<evidence type="ECO:0000256" key="41">
    <source>
        <dbReference type="SAM" id="MobiDB-lite"/>
    </source>
</evidence>
<dbReference type="Pfam" id="PF09027">
    <property type="entry name" value="GTPase_binding"/>
    <property type="match status" value="1"/>
</dbReference>
<keyword evidence="20" id="KW-0519">Myristate</keyword>
<dbReference type="GO" id="GO:0005634">
    <property type="term" value="C:nucleus"/>
    <property type="evidence" value="ECO:0007669"/>
    <property type="project" value="UniProtKB-SubCell"/>
</dbReference>
<feature type="domain" description="Protein kinase" evidence="43">
    <location>
        <begin position="148"/>
        <end position="409"/>
    </location>
</feature>
<evidence type="ECO:0000256" key="16">
    <source>
        <dbReference type="ARBA" id="ARBA00022527"/>
    </source>
</evidence>
<dbReference type="GO" id="GO:0005905">
    <property type="term" value="C:clathrin-coated pit"/>
    <property type="evidence" value="ECO:0007669"/>
    <property type="project" value="UniProtKB-SubCell"/>
</dbReference>
<comment type="cofactor">
    <cofactor evidence="1">
        <name>Mg(2+)</name>
        <dbReference type="ChEBI" id="CHEBI:18420"/>
    </cofactor>
</comment>
<keyword evidence="16" id="KW-0723">Serine/threonine-protein kinase</keyword>
<evidence type="ECO:0000313" key="45">
    <source>
        <dbReference type="RefSeq" id="XP_038819393.1"/>
    </source>
</evidence>
<evidence type="ECO:0000256" key="34">
    <source>
        <dbReference type="ARBA" id="ARBA00047899"/>
    </source>
</evidence>
<dbReference type="Gene3D" id="1.10.510.10">
    <property type="entry name" value="Transferase(Phosphotransferase) domain 1"/>
    <property type="match status" value="1"/>
</dbReference>
<proteinExistence type="inferred from homology"/>
<evidence type="ECO:0000256" key="28">
    <source>
        <dbReference type="ARBA" id="ARBA00022949"/>
    </source>
</evidence>
<dbReference type="EC" id="2.7.11.1" evidence="11"/>
<dbReference type="Gene3D" id="4.10.680.10">
    <property type="entry name" value="Cdc42-like binding domain"/>
    <property type="match status" value="1"/>
</dbReference>
<dbReference type="GO" id="GO:0030659">
    <property type="term" value="C:cytoplasmic vesicle membrane"/>
    <property type="evidence" value="ECO:0007669"/>
    <property type="project" value="UniProtKB-SubCell"/>
</dbReference>
<dbReference type="InterPro" id="IPR037085">
    <property type="entry name" value="Cdc42-bd-like_dom_sf"/>
</dbReference>
<evidence type="ECO:0000256" key="40">
    <source>
        <dbReference type="PROSITE-ProRule" id="PRU10141"/>
    </source>
</evidence>
<dbReference type="GO" id="GO:0004715">
    <property type="term" value="F:non-membrane spanning protein tyrosine kinase activity"/>
    <property type="evidence" value="ECO:0007669"/>
    <property type="project" value="UniProtKB-EC"/>
</dbReference>
<evidence type="ECO:0000259" key="42">
    <source>
        <dbReference type="PROSITE" id="PS50002"/>
    </source>
</evidence>
<dbReference type="GeneID" id="120020032"/>
<evidence type="ECO:0000256" key="19">
    <source>
        <dbReference type="ARBA" id="ARBA00022679"/>
    </source>
</evidence>
<evidence type="ECO:0000256" key="35">
    <source>
        <dbReference type="ARBA" id="ARBA00048679"/>
    </source>
</evidence>
<dbReference type="GO" id="GO:0005524">
    <property type="term" value="F:ATP binding"/>
    <property type="evidence" value="ECO:0007669"/>
    <property type="project" value="UniProtKB-UniRule"/>
</dbReference>
<dbReference type="PRINTS" id="PR00109">
    <property type="entry name" value="TYRKINASE"/>
</dbReference>
<keyword evidence="20" id="KW-0449">Lipoprotein</keyword>
<keyword evidence="19" id="KW-0808">Transferase</keyword>
<dbReference type="CDD" id="cd00174">
    <property type="entry name" value="SH3"/>
    <property type="match status" value="1"/>
</dbReference>
<dbReference type="GO" id="GO:0005829">
    <property type="term" value="C:cytosol"/>
    <property type="evidence" value="ECO:0007669"/>
    <property type="project" value="UniProtKB-SubCell"/>
</dbReference>
<dbReference type="PANTHER" id="PTHR24418">
    <property type="entry name" value="TYROSINE-PROTEIN KINASE"/>
    <property type="match status" value="1"/>
</dbReference>
<keyword evidence="24" id="KW-0418">Kinase</keyword>
<evidence type="ECO:0000256" key="12">
    <source>
        <dbReference type="ARBA" id="ARBA00022443"/>
    </source>
</evidence>
<evidence type="ECO:0000256" key="7">
    <source>
        <dbReference type="ARBA" id="ARBA00004514"/>
    </source>
</evidence>
<dbReference type="PROSITE" id="PS50011">
    <property type="entry name" value="PROTEIN_KINASE_DOM"/>
    <property type="match status" value="1"/>
</dbReference>
<evidence type="ECO:0000256" key="23">
    <source>
        <dbReference type="ARBA" id="ARBA00022753"/>
    </source>
</evidence>
<dbReference type="SUPFAM" id="SSF56112">
    <property type="entry name" value="Protein kinase-like (PK-like)"/>
    <property type="match status" value="1"/>
</dbReference>
<keyword evidence="30" id="KW-0829">Tyrosine-protein kinase</keyword>
<dbReference type="GO" id="GO:0005886">
    <property type="term" value="C:plasma membrane"/>
    <property type="evidence" value="ECO:0007669"/>
    <property type="project" value="UniProtKB-SubCell"/>
</dbReference>
<evidence type="ECO:0000256" key="14">
    <source>
        <dbReference type="ARBA" id="ARBA00022481"/>
    </source>
</evidence>
<dbReference type="Pfam" id="PF22931">
    <property type="entry name" value="SAM_TNK"/>
    <property type="match status" value="1"/>
</dbReference>
<dbReference type="KEGG" id="snh:120020032"/>
<protein>
    <recommendedName>
        <fullName evidence="37">Activated CDC42 kinase 1</fullName>
        <ecNumber evidence="10">2.7.10.2</ecNumber>
        <ecNumber evidence="11">2.7.11.1</ecNumber>
    </recommendedName>
    <alternativeName>
        <fullName evidence="38">Tyrosine kinase non-receptor protein 2</fullName>
    </alternativeName>
</protein>
<evidence type="ECO:0000256" key="4">
    <source>
        <dbReference type="ARBA" id="ARBA00004177"/>
    </source>
</evidence>
<organism evidence="44 45">
    <name type="scientific">Salvelinus namaycush</name>
    <name type="common">Lake trout</name>
    <name type="synonym">Salmo namaycush</name>
    <dbReference type="NCBI Taxonomy" id="8040"/>
    <lineage>
        <taxon>Eukaryota</taxon>
        <taxon>Metazoa</taxon>
        <taxon>Chordata</taxon>
        <taxon>Craniata</taxon>
        <taxon>Vertebrata</taxon>
        <taxon>Euteleostomi</taxon>
        <taxon>Actinopterygii</taxon>
        <taxon>Neopterygii</taxon>
        <taxon>Teleostei</taxon>
        <taxon>Protacanthopterygii</taxon>
        <taxon>Salmoniformes</taxon>
        <taxon>Salmonidae</taxon>
        <taxon>Salmoninae</taxon>
        <taxon>Salvelinus</taxon>
    </lineage>
</organism>
<evidence type="ECO:0000256" key="20">
    <source>
        <dbReference type="ARBA" id="ARBA00022707"/>
    </source>
</evidence>
<dbReference type="InterPro" id="IPR036028">
    <property type="entry name" value="SH3-like_dom_sf"/>
</dbReference>
<feature type="domain" description="SH3" evidence="42">
    <location>
        <begin position="412"/>
        <end position="472"/>
    </location>
</feature>
<keyword evidence="12 39" id="KW-0728">SH3 domain</keyword>
<dbReference type="FunFam" id="1.10.510.10:FF:000080">
    <property type="entry name" value="Putative activated CDC42 kinase 1"/>
    <property type="match status" value="1"/>
</dbReference>
<evidence type="ECO:0000256" key="25">
    <source>
        <dbReference type="ARBA" id="ARBA00022840"/>
    </source>
</evidence>
<evidence type="ECO:0000256" key="37">
    <source>
        <dbReference type="ARBA" id="ARBA00072244"/>
    </source>
</evidence>
<gene>
    <name evidence="45" type="primary">LOC120020032</name>
</gene>
<comment type="similarity">
    <text evidence="36">Belongs to the protein kinase superfamily. Tyr protein kinase family.</text>
</comment>
<dbReference type="FunFam" id="3.30.200.20:FF:000107">
    <property type="entry name" value="Putative activated CDC42 kinase 1"/>
    <property type="match status" value="1"/>
</dbReference>
<keyword evidence="14" id="KW-0488">Methylation</keyword>
<evidence type="ECO:0000259" key="43">
    <source>
        <dbReference type="PROSITE" id="PS50011"/>
    </source>
</evidence>
<feature type="binding site" evidence="40">
    <location>
        <position position="180"/>
    </location>
    <ligand>
        <name>ATP</name>
        <dbReference type="ChEBI" id="CHEBI:30616"/>
    </ligand>
</feature>
<dbReference type="SMART" id="SM00326">
    <property type="entry name" value="SH3"/>
    <property type="match status" value="1"/>
</dbReference>
<dbReference type="InterPro" id="IPR000719">
    <property type="entry name" value="Prot_kinase_dom"/>
</dbReference>
<evidence type="ECO:0000256" key="3">
    <source>
        <dbReference type="ARBA" id="ARBA00004132"/>
    </source>
</evidence>
<comment type="subcellular location">
    <subcellularLocation>
        <location evidence="8">Cell junction</location>
        <location evidence="8">Adherens junction</location>
    </subcellularLocation>
    <subcellularLocation>
        <location evidence="6">Cell membrane</location>
    </subcellularLocation>
    <subcellularLocation>
        <location evidence="7">Cytoplasm</location>
        <location evidence="7">Cytosol</location>
    </subcellularLocation>
    <subcellularLocation>
        <location evidence="5">Cytoplasmic vesicle membrane</location>
        <topology evidence="5">Peripheral membrane protein</topology>
        <orientation evidence="5">Cytoplasmic side</orientation>
    </subcellularLocation>
    <subcellularLocation>
        <location evidence="3">Cytoplasmic vesicle</location>
        <location evidence="3">Clathrin-coated vesicle</location>
    </subcellularLocation>
    <subcellularLocation>
        <location evidence="4">Endosome</location>
    </subcellularLocation>
    <subcellularLocation>
        <location evidence="9">Membrane</location>
        <location evidence="9">Clathrin-coated pit</location>
    </subcellularLocation>
    <subcellularLocation>
        <location evidence="2">Nucleus</location>
    </subcellularLocation>
</comment>
<evidence type="ECO:0000256" key="31">
    <source>
        <dbReference type="ARBA" id="ARBA00023176"/>
    </source>
</evidence>
<evidence type="ECO:0000256" key="2">
    <source>
        <dbReference type="ARBA" id="ARBA00004123"/>
    </source>
</evidence>
<keyword evidence="44" id="KW-1185">Reference proteome</keyword>
<keyword evidence="33" id="KW-0968">Cytoplasmic vesicle</keyword>
<dbReference type="InterPro" id="IPR001452">
    <property type="entry name" value="SH3_domain"/>
</dbReference>
<dbReference type="GO" id="GO:0030136">
    <property type="term" value="C:clathrin-coated vesicle"/>
    <property type="evidence" value="ECO:0007669"/>
    <property type="project" value="UniProtKB-SubCell"/>
</dbReference>
<keyword evidence="22 40" id="KW-0547">Nucleotide-binding</keyword>
<dbReference type="GO" id="GO:0046872">
    <property type="term" value="F:metal ion binding"/>
    <property type="evidence" value="ECO:0007669"/>
    <property type="project" value="UniProtKB-KW"/>
</dbReference>
<evidence type="ECO:0000256" key="6">
    <source>
        <dbReference type="ARBA" id="ARBA00004236"/>
    </source>
</evidence>
<reference evidence="45" key="1">
    <citation type="submission" date="2025-08" db="UniProtKB">
        <authorList>
            <consortium name="RefSeq"/>
        </authorList>
    </citation>
    <scope>IDENTIFICATION</scope>
    <source>
        <tissue evidence="45">White muscle</tissue>
    </source>
</reference>
<evidence type="ECO:0000256" key="29">
    <source>
        <dbReference type="ARBA" id="ARBA00023136"/>
    </source>
</evidence>
<dbReference type="SUPFAM" id="SSF50044">
    <property type="entry name" value="SH3-domain"/>
    <property type="match status" value="1"/>
</dbReference>
<evidence type="ECO:0000256" key="9">
    <source>
        <dbReference type="ARBA" id="ARBA00004600"/>
    </source>
</evidence>
<dbReference type="InterPro" id="IPR020635">
    <property type="entry name" value="Tyr_kinase_cat_dom"/>
</dbReference>
<keyword evidence="26" id="KW-0460">Magnesium</keyword>
<evidence type="ECO:0000256" key="10">
    <source>
        <dbReference type="ARBA" id="ARBA00011903"/>
    </source>
</evidence>
<dbReference type="CDD" id="cd05040">
    <property type="entry name" value="PTKc_Ack_like"/>
    <property type="match status" value="1"/>
</dbReference>
<keyword evidence="29" id="KW-0472">Membrane</keyword>
<evidence type="ECO:0000256" key="17">
    <source>
        <dbReference type="ARBA" id="ARBA00022553"/>
    </source>
</evidence>
<evidence type="ECO:0000256" key="27">
    <source>
        <dbReference type="ARBA" id="ARBA00022843"/>
    </source>
</evidence>
<evidence type="ECO:0000256" key="26">
    <source>
        <dbReference type="ARBA" id="ARBA00022842"/>
    </source>
</evidence>
<evidence type="ECO:0000256" key="8">
    <source>
        <dbReference type="ARBA" id="ARBA00004536"/>
    </source>
</evidence>
<evidence type="ECO:0000256" key="36">
    <source>
        <dbReference type="ARBA" id="ARBA00060742"/>
    </source>
</evidence>
<dbReference type="CDD" id="cd09539">
    <property type="entry name" value="SAM_TNK-like"/>
    <property type="match status" value="1"/>
</dbReference>
<evidence type="ECO:0000313" key="44">
    <source>
        <dbReference type="Proteomes" id="UP000808372"/>
    </source>
</evidence>
<dbReference type="Proteomes" id="UP000808372">
    <property type="component" value="Chromosome 25"/>
</dbReference>
<evidence type="ECO:0000256" key="24">
    <source>
        <dbReference type="ARBA" id="ARBA00022777"/>
    </source>
</evidence>
<keyword evidence="31" id="KW-0168">Coated pit</keyword>
<comment type="catalytic activity">
    <reaction evidence="35">
        <text>L-seryl-[protein] + ATP = O-phospho-L-seryl-[protein] + ADP + H(+)</text>
        <dbReference type="Rhea" id="RHEA:17989"/>
        <dbReference type="Rhea" id="RHEA-COMP:9863"/>
        <dbReference type="Rhea" id="RHEA-COMP:11604"/>
        <dbReference type="ChEBI" id="CHEBI:15378"/>
        <dbReference type="ChEBI" id="CHEBI:29999"/>
        <dbReference type="ChEBI" id="CHEBI:30616"/>
        <dbReference type="ChEBI" id="CHEBI:83421"/>
        <dbReference type="ChEBI" id="CHEBI:456216"/>
        <dbReference type="EC" id="2.7.11.1"/>
    </reaction>
</comment>
<dbReference type="FunFam" id="4.10.680.10:FF:000001">
    <property type="entry name" value="activated CDC42 kinase 1 isoform X1"/>
    <property type="match status" value="1"/>
</dbReference>
<evidence type="ECO:0000256" key="15">
    <source>
        <dbReference type="ARBA" id="ARBA00022490"/>
    </source>
</evidence>
<evidence type="ECO:0000256" key="33">
    <source>
        <dbReference type="ARBA" id="ARBA00023329"/>
    </source>
</evidence>
<dbReference type="InterPro" id="IPR049587">
    <property type="entry name" value="TNK-like_SAM"/>
</dbReference>
<keyword evidence="17" id="KW-0597">Phosphoprotein</keyword>
<dbReference type="Pfam" id="PF14604">
    <property type="entry name" value="SH3_9"/>
    <property type="match status" value="1"/>
</dbReference>
<dbReference type="GO" id="GO:0006897">
    <property type="term" value="P:endocytosis"/>
    <property type="evidence" value="ECO:0007669"/>
    <property type="project" value="UniProtKB-KW"/>
</dbReference>
<sequence length="508" mass="58394">MRRFDKLKMSFPFLAHFHVYRKLGRSMQSEEGTEWLLELLMEVQLQQYLLRIRDDLNVTLISHFDYVKNEDLEKIGMGRPGQRRLWEAVKRRKAMCKRKSWMSKVFSGKRPDGGDFQQAAPTSSFRKLSPTPPPQQQALSCLISEKDLVLFQKLGEGSFGVVKRGEWFTPAGKVLEVAVKCLKTDVLSQPDALDDFICEVNAMHSLDHQNLIRLYGVVLTRPMKMVTELAPLGSLLDHLRCVPTQGPVLIHTLCQYAVQVSCGMAYLEQRRFIHRDLAARNILLASAETVKIGDFGLMRALPNNHEHYVMQEHRKVPFAWCAPESLKTRTFSHATDTWMFGVTLWEMCTHGQEPWLGLNGSQILHKIDKEGERLPKPEDCPQDLYNVMLQCWAQKPDDRPTFLALREFLLETMPTDMCALQDFEEADKLQIQVDDVITIIEGRAENYWWQGQNKRTLKVGQFPRNVVTSVAGLSAHDISRPLQHSFIHTGHGDSDPHRCWGFPDRIDE</sequence>
<evidence type="ECO:0000256" key="38">
    <source>
        <dbReference type="ARBA" id="ARBA00077194"/>
    </source>
</evidence>
<dbReference type="GO" id="GO:0004674">
    <property type="term" value="F:protein serine/threonine kinase activity"/>
    <property type="evidence" value="ECO:0007669"/>
    <property type="project" value="UniProtKB-KW"/>
</dbReference>
<dbReference type="RefSeq" id="XP_038819393.1">
    <property type="nucleotide sequence ID" value="XM_038963465.1"/>
</dbReference>
<dbReference type="EC" id="2.7.10.2" evidence="10"/>
<evidence type="ECO:0000256" key="5">
    <source>
        <dbReference type="ARBA" id="ARBA00004180"/>
    </source>
</evidence>
<dbReference type="InterPro" id="IPR001245">
    <property type="entry name" value="Ser-Thr/Tyr_kinase_cat_dom"/>
</dbReference>